<feature type="region of interest" description="Disordered" evidence="1">
    <location>
        <begin position="237"/>
        <end position="263"/>
    </location>
</feature>
<dbReference type="Gene3D" id="2.60.120.200">
    <property type="match status" value="1"/>
</dbReference>
<sequence length="309" mass="33748">MKRIGMVALLLTLPLVALASPVWKGDFESGDLSQWTGKQEVASDRLQVVSSPDRQSQYALKVTVRKGDDPINASGNRNELFHYGNETEGSEYYYKWSTMFAPDFPSANTWQLFTQWHQDGTSGSPPLEFYAWGENIYLRLEGRDDRVVWSAPLVRDQWLDFVLHVKWSSDPEVGFVELYYNGELALPQEFTPTLFGGMQNYLKQGLYRDESIDSVGVVFHSGMEQATSLEDVFPTVAGAPGPSSTSPQTPGMGSQAPSSMNPGAEMPGDLVDPAVGCSASGGSVGGLGLFAALALWGGRIFKRRARGGS</sequence>
<reference evidence="3 4" key="1">
    <citation type="submission" date="2017-06" db="EMBL/GenBank/DDBJ databases">
        <title>Sequencing and comparative analysis of myxobacterial genomes.</title>
        <authorList>
            <person name="Rupp O."/>
            <person name="Goesmann A."/>
            <person name="Sogaard-Andersen L."/>
        </authorList>
    </citation>
    <scope>NUCLEOTIDE SEQUENCE [LARGE SCALE GENOMIC DNA]</scope>
    <source>
        <strain evidence="3 4">DSM 52655</strain>
    </source>
</reference>
<dbReference type="InterPro" id="IPR025975">
    <property type="entry name" value="Polysacc_lyase"/>
</dbReference>
<dbReference type="Pfam" id="PF14099">
    <property type="entry name" value="Polysacc_lyase"/>
    <property type="match status" value="1"/>
</dbReference>
<protein>
    <submittedName>
        <fullName evidence="3">Carbohydrate-binding protein</fullName>
    </submittedName>
</protein>
<evidence type="ECO:0000256" key="1">
    <source>
        <dbReference type="SAM" id="MobiDB-lite"/>
    </source>
</evidence>
<gene>
    <name evidence="3" type="ORF">CYFUS_005797</name>
</gene>
<feature type="compositionally biased region" description="Low complexity" evidence="1">
    <location>
        <begin position="237"/>
        <end position="254"/>
    </location>
</feature>
<evidence type="ECO:0000313" key="4">
    <source>
        <dbReference type="Proteomes" id="UP000217257"/>
    </source>
</evidence>
<dbReference type="KEGG" id="cfus:CYFUS_005797"/>
<dbReference type="EMBL" id="CP022098">
    <property type="protein sequence ID" value="ATB40348.1"/>
    <property type="molecule type" value="Genomic_DNA"/>
</dbReference>
<evidence type="ECO:0000313" key="3">
    <source>
        <dbReference type="EMBL" id="ATB40348.1"/>
    </source>
</evidence>
<accession>A0A250J9W1</accession>
<dbReference type="Proteomes" id="UP000217257">
    <property type="component" value="Chromosome"/>
</dbReference>
<name>A0A250J9W1_9BACT</name>
<evidence type="ECO:0000256" key="2">
    <source>
        <dbReference type="SAM" id="SignalP"/>
    </source>
</evidence>
<feature type="chain" id="PRO_5012670833" evidence="2">
    <location>
        <begin position="20"/>
        <end position="309"/>
    </location>
</feature>
<dbReference type="AlphaFoldDB" id="A0A250J9W1"/>
<organism evidence="3 4">
    <name type="scientific">Cystobacter fuscus</name>
    <dbReference type="NCBI Taxonomy" id="43"/>
    <lineage>
        <taxon>Bacteria</taxon>
        <taxon>Pseudomonadati</taxon>
        <taxon>Myxococcota</taxon>
        <taxon>Myxococcia</taxon>
        <taxon>Myxococcales</taxon>
        <taxon>Cystobacterineae</taxon>
        <taxon>Archangiaceae</taxon>
        <taxon>Cystobacter</taxon>
    </lineage>
</organism>
<feature type="signal peptide" evidence="2">
    <location>
        <begin position="1"/>
        <end position="19"/>
    </location>
</feature>
<dbReference type="RefSeq" id="WP_095988229.1">
    <property type="nucleotide sequence ID" value="NZ_CP022098.1"/>
</dbReference>
<keyword evidence="2" id="KW-0732">Signal</keyword>
<proteinExistence type="predicted"/>